<protein>
    <submittedName>
        <fullName evidence="1">DcrB-related protein</fullName>
    </submittedName>
</protein>
<evidence type="ECO:0000313" key="1">
    <source>
        <dbReference type="EMBL" id="MBC2603632.1"/>
    </source>
</evidence>
<dbReference type="SUPFAM" id="SSF55724">
    <property type="entry name" value="Mog1p/PsbP-like"/>
    <property type="match status" value="2"/>
</dbReference>
<name>A0A7X1B148_9BACT</name>
<dbReference type="Proteomes" id="UP000525652">
    <property type="component" value="Unassembled WGS sequence"/>
</dbReference>
<keyword evidence="2" id="KW-1185">Reference proteome</keyword>
<dbReference type="AlphaFoldDB" id="A0A7X1B148"/>
<dbReference type="InterPro" id="IPR016123">
    <property type="entry name" value="Mog1/PsbP_a/b/a-sand"/>
</dbReference>
<accession>A0A7X1B148</accession>
<gene>
    <name evidence="1" type="ORF">H5P30_17765</name>
</gene>
<dbReference type="RefSeq" id="WP_185694254.1">
    <property type="nucleotide sequence ID" value="NZ_JACHVA010000127.1"/>
</dbReference>
<reference evidence="1 2" key="1">
    <citation type="submission" date="2020-07" db="EMBL/GenBank/DDBJ databases">
        <authorList>
            <person name="Feng X."/>
        </authorList>
    </citation>
    <scope>NUCLEOTIDE SEQUENCE [LARGE SCALE GENOMIC DNA]</scope>
    <source>
        <strain evidence="1 2">JCM14086</strain>
    </source>
</reference>
<comment type="caution">
    <text evidence="1">The sequence shown here is derived from an EMBL/GenBank/DDBJ whole genome shotgun (WGS) entry which is preliminary data.</text>
</comment>
<proteinExistence type="predicted"/>
<dbReference type="Gene3D" id="3.40.1000.10">
    <property type="entry name" value="Mog1/PsbP, alpha/beta/alpha sandwich"/>
    <property type="match status" value="2"/>
</dbReference>
<organism evidence="1 2">
    <name type="scientific">Puniceicoccus vermicola</name>
    <dbReference type="NCBI Taxonomy" id="388746"/>
    <lineage>
        <taxon>Bacteria</taxon>
        <taxon>Pseudomonadati</taxon>
        <taxon>Verrucomicrobiota</taxon>
        <taxon>Opitutia</taxon>
        <taxon>Puniceicoccales</taxon>
        <taxon>Puniceicoccaceae</taxon>
        <taxon>Puniceicoccus</taxon>
    </lineage>
</organism>
<evidence type="ECO:0000313" key="2">
    <source>
        <dbReference type="Proteomes" id="UP000525652"/>
    </source>
</evidence>
<sequence>MNHSNHTKSRRKFSCIFLLSLLLLPVEGLYSQEVEWQSVSHPQMLLFIPSGWEIQTTPDSSDIEATSPLTGEQDDFQEFLLVQVDTVESDESLNQFADSFIDELSENVEDFQQTQREPSEFGDNSGLKIDATAEIDGEKIYLRIFLTQQENRIYVSQFRSNRKDMDGMEPLMDQILAGIHPYETLVGQSYYNNLFVIQFPQDWSVKEGLPGTHVAGISPQTDPKDPFRDRFTVGSQPLKEGMTYDKYVDKNFDTLLSQLPGAQKINEGTRTVAGVEARELELFHRAGGQKTFLRIVMVEKSGRIFTLFCAGMNPDYENFRPTFDKILNSFASPTPPSNVATNP</sequence>
<dbReference type="EMBL" id="JACHVA010000127">
    <property type="protein sequence ID" value="MBC2603632.1"/>
    <property type="molecule type" value="Genomic_DNA"/>
</dbReference>